<dbReference type="GO" id="GO:0005525">
    <property type="term" value="F:GTP binding"/>
    <property type="evidence" value="ECO:0007669"/>
    <property type="project" value="UniProtKB-KW"/>
</dbReference>
<dbReference type="AlphaFoldDB" id="A0A1Y2AMA8"/>
<feature type="region of interest" description="Disordered" evidence="3">
    <location>
        <begin position="73"/>
        <end position="242"/>
    </location>
</feature>
<keyword evidence="6" id="KW-1185">Reference proteome</keyword>
<dbReference type="GO" id="GO:0005739">
    <property type="term" value="C:mitochondrion"/>
    <property type="evidence" value="ECO:0007669"/>
    <property type="project" value="TreeGrafter"/>
</dbReference>
<evidence type="ECO:0000256" key="3">
    <source>
        <dbReference type="SAM" id="MobiDB-lite"/>
    </source>
</evidence>
<dbReference type="OrthoDB" id="269151at2759"/>
<dbReference type="InterPro" id="IPR023179">
    <property type="entry name" value="GTP-bd_ortho_bundle_sf"/>
</dbReference>
<dbReference type="EMBL" id="MCFC01000077">
    <property type="protein sequence ID" value="ORY23636.1"/>
    <property type="molecule type" value="Genomic_DNA"/>
</dbReference>
<dbReference type="FunCoup" id="A0A1Y2AMA8">
    <property type="interactions" value="350"/>
</dbReference>
<protein>
    <recommendedName>
        <fullName evidence="4">G domain-containing protein</fullName>
    </recommendedName>
</protein>
<feature type="compositionally biased region" description="Basic and acidic residues" evidence="3">
    <location>
        <begin position="672"/>
        <end position="681"/>
    </location>
</feature>
<feature type="compositionally biased region" description="Low complexity" evidence="3">
    <location>
        <begin position="73"/>
        <end position="96"/>
    </location>
</feature>
<keyword evidence="2" id="KW-0342">GTP-binding</keyword>
<evidence type="ECO:0000256" key="2">
    <source>
        <dbReference type="ARBA" id="ARBA00023134"/>
    </source>
</evidence>
<dbReference type="Proteomes" id="UP000193986">
    <property type="component" value="Unassembled WGS sequence"/>
</dbReference>
<organism evidence="5 6">
    <name type="scientific">Naematelia encephala</name>
    <dbReference type="NCBI Taxonomy" id="71784"/>
    <lineage>
        <taxon>Eukaryota</taxon>
        <taxon>Fungi</taxon>
        <taxon>Dikarya</taxon>
        <taxon>Basidiomycota</taxon>
        <taxon>Agaricomycotina</taxon>
        <taxon>Tremellomycetes</taxon>
        <taxon>Tremellales</taxon>
        <taxon>Naemateliaceae</taxon>
        <taxon>Naematelia</taxon>
    </lineage>
</organism>
<feature type="compositionally biased region" description="Polar residues" evidence="3">
    <location>
        <begin position="216"/>
        <end position="237"/>
    </location>
</feature>
<gene>
    <name evidence="5" type="ORF">BCR39DRAFT_590922</name>
</gene>
<dbReference type="GO" id="GO:0032543">
    <property type="term" value="P:mitochondrial translation"/>
    <property type="evidence" value="ECO:0007669"/>
    <property type="project" value="TreeGrafter"/>
</dbReference>
<evidence type="ECO:0000313" key="5">
    <source>
        <dbReference type="EMBL" id="ORY23636.1"/>
    </source>
</evidence>
<dbReference type="InParanoid" id="A0A1Y2AMA8"/>
<feature type="region of interest" description="Disordered" evidence="3">
    <location>
        <begin position="505"/>
        <end position="539"/>
    </location>
</feature>
<dbReference type="PANTHER" id="PTHR45782:SF4">
    <property type="entry name" value="MITOCHONDRIAL RIBOSOME-ASSOCIATED GTPASE 1"/>
    <property type="match status" value="1"/>
</dbReference>
<feature type="compositionally biased region" description="Basic and acidic residues" evidence="3">
    <location>
        <begin position="165"/>
        <end position="191"/>
    </location>
</feature>
<dbReference type="SUPFAM" id="SSF52540">
    <property type="entry name" value="P-loop containing nucleoside triphosphate hydrolases"/>
    <property type="match status" value="1"/>
</dbReference>
<feature type="compositionally biased region" description="Low complexity" evidence="3">
    <location>
        <begin position="107"/>
        <end position="163"/>
    </location>
</feature>
<reference evidence="5 6" key="1">
    <citation type="submission" date="2016-07" db="EMBL/GenBank/DDBJ databases">
        <title>Pervasive Adenine N6-methylation of Active Genes in Fungi.</title>
        <authorList>
            <consortium name="DOE Joint Genome Institute"/>
            <person name="Mondo S.J."/>
            <person name="Dannebaum R.O."/>
            <person name="Kuo R.C."/>
            <person name="Labutti K."/>
            <person name="Haridas S."/>
            <person name="Kuo A."/>
            <person name="Salamov A."/>
            <person name="Ahrendt S.R."/>
            <person name="Lipzen A."/>
            <person name="Sullivan W."/>
            <person name="Andreopoulos W.B."/>
            <person name="Clum A."/>
            <person name="Lindquist E."/>
            <person name="Daum C."/>
            <person name="Ramamoorthy G.K."/>
            <person name="Gryganskyi A."/>
            <person name="Culley D."/>
            <person name="Magnuson J.K."/>
            <person name="James T.Y."/>
            <person name="O'Malley M.A."/>
            <person name="Stajich J.E."/>
            <person name="Spatafora J.W."/>
            <person name="Visel A."/>
            <person name="Grigoriev I.V."/>
        </authorList>
    </citation>
    <scope>NUCLEOTIDE SEQUENCE [LARGE SCALE GENOMIC DNA]</scope>
    <source>
        <strain evidence="5 6">68-887.2</strain>
    </source>
</reference>
<feature type="compositionally biased region" description="Low complexity" evidence="3">
    <location>
        <begin position="530"/>
        <end position="539"/>
    </location>
</feature>
<dbReference type="InterPro" id="IPR006073">
    <property type="entry name" value="GTP-bd"/>
</dbReference>
<feature type="region of interest" description="Disordered" evidence="3">
    <location>
        <begin position="658"/>
        <end position="729"/>
    </location>
</feature>
<dbReference type="InterPro" id="IPR027417">
    <property type="entry name" value="P-loop_NTPase"/>
</dbReference>
<evidence type="ECO:0000256" key="1">
    <source>
        <dbReference type="ARBA" id="ARBA00022741"/>
    </source>
</evidence>
<dbReference type="STRING" id="71784.A0A1Y2AMA8"/>
<feature type="region of interest" description="Disordered" evidence="3">
    <location>
        <begin position="569"/>
        <end position="643"/>
    </location>
</feature>
<comment type="caution">
    <text evidence="5">The sequence shown here is derived from an EMBL/GenBank/DDBJ whole genome shotgun (WGS) entry which is preliminary data.</text>
</comment>
<name>A0A1Y2AMA8_9TREE</name>
<dbReference type="Pfam" id="PF01926">
    <property type="entry name" value="MMR_HSR1"/>
    <property type="match status" value="1"/>
</dbReference>
<proteinExistence type="predicted"/>
<feature type="compositionally biased region" description="Gly residues" evidence="3">
    <location>
        <begin position="694"/>
        <end position="721"/>
    </location>
</feature>
<dbReference type="Gene3D" id="1.10.1580.10">
    <property type="match status" value="1"/>
</dbReference>
<dbReference type="GO" id="GO:0003924">
    <property type="term" value="F:GTPase activity"/>
    <property type="evidence" value="ECO:0007669"/>
    <property type="project" value="TreeGrafter"/>
</dbReference>
<keyword evidence="1" id="KW-0547">Nucleotide-binding</keyword>
<evidence type="ECO:0000313" key="6">
    <source>
        <dbReference type="Proteomes" id="UP000193986"/>
    </source>
</evidence>
<sequence>MPPIQFHPPTKFHFPKNAPPSWFLGHMAKSVRELPRLLRDTDIVIEARDARLPLSSINMVFEEAVEKAWGHSGVSHISSSGSSSSSRASSRISGSGLDFGGPFVSGSTLTEPSTSTSSFTSPSTSTSHSSSLSSSTSTSPSSSSSPSAFTSSSPSTSSPTSHPYASRDEIPHTSGSRDPDREMRESGDKTKVGGNEEIQGYDGQGSMNREYDDQEIYQSYQRQSQGHKCPNRGNTNLKGKGKQRLMELTRARQKIVVYTKRDLAEAKYEEPLKKAFKALKGETVLFANTKDEADVRSVLNEVIKIAKANRDLIEDTRLLVVGMPNVGKSSLLNSLRNVGVRKAKVFKTGQMAGVTRKHTGTVKIYEDPPIYVSDTPGVMLPWLGRGDLANERSLKYAATYGTKEDLMEGETVAEYLFWRMNRRLAAEQNLPRDHPDRQPTYLDILPLPEGFTKPTLSLDKLFQAMGQRLGLLQKGGITDKGAVMSYFLRLFRDGKIGRWTLDELEQDDSGESSTVNIFESKPSAPPIQPPWESLSSPLPSKASSRFPSSFFSSSPPTSSRASVTLSTFFSSPSPTSSRTSVSSPLPTSSSSSSPSSSSLSSSVSASTPTSSSSSSSASASASASASSLSASSASSASSSSPTLDLDARVARAVQEFLEQDITGGEISGRQQKKLDVKDREQKRVKKLQARGYDVGPGPGRGGGGGRGGRGGSRGRGTGSGRGRGRGRGR</sequence>
<dbReference type="PANTHER" id="PTHR45782">
    <property type="entry name" value="MITOCHONDRIAL RIBOSOME-ASSOCIATED GTPASE 1"/>
    <property type="match status" value="1"/>
</dbReference>
<feature type="domain" description="G" evidence="4">
    <location>
        <begin position="318"/>
        <end position="379"/>
    </location>
</feature>
<accession>A0A1Y2AMA8</accession>
<dbReference type="Gene3D" id="3.40.50.300">
    <property type="entry name" value="P-loop containing nucleotide triphosphate hydrolases"/>
    <property type="match status" value="1"/>
</dbReference>
<evidence type="ECO:0000259" key="4">
    <source>
        <dbReference type="Pfam" id="PF01926"/>
    </source>
</evidence>